<evidence type="ECO:0000313" key="1">
    <source>
        <dbReference type="EMBL" id="SPF46139.1"/>
    </source>
</evidence>
<evidence type="ECO:0000313" key="2">
    <source>
        <dbReference type="Proteomes" id="UP000238916"/>
    </source>
</evidence>
<sequence>MVSVYPKHGALSVFEVGTMGGGSVLARLHTLHCYSLDDVC</sequence>
<gene>
    <name evidence="1" type="ORF">SBF1_3460004</name>
</gene>
<dbReference type="EMBL" id="OMOF01000275">
    <property type="protein sequence ID" value="SPF46139.1"/>
    <property type="molecule type" value="Genomic_DNA"/>
</dbReference>
<protein>
    <submittedName>
        <fullName evidence="1">Uncharacterized protein</fullName>
    </submittedName>
</protein>
<dbReference type="AlphaFoldDB" id="A0A2U3L2X4"/>
<accession>A0A2U3L2X4</accession>
<name>A0A2U3L2X4_9FIRM</name>
<dbReference type="Proteomes" id="UP000238916">
    <property type="component" value="Unassembled WGS sequence"/>
</dbReference>
<reference evidence="2" key="1">
    <citation type="submission" date="2018-02" db="EMBL/GenBank/DDBJ databases">
        <authorList>
            <person name="Hausmann B."/>
        </authorList>
    </citation>
    <scope>NUCLEOTIDE SEQUENCE [LARGE SCALE GENOMIC DNA]</scope>
    <source>
        <strain evidence="2">Peat soil MAG SbF1</strain>
    </source>
</reference>
<proteinExistence type="predicted"/>
<organism evidence="1 2">
    <name type="scientific">Candidatus Desulfosporosinus infrequens</name>
    <dbReference type="NCBI Taxonomy" id="2043169"/>
    <lineage>
        <taxon>Bacteria</taxon>
        <taxon>Bacillati</taxon>
        <taxon>Bacillota</taxon>
        <taxon>Clostridia</taxon>
        <taxon>Eubacteriales</taxon>
        <taxon>Desulfitobacteriaceae</taxon>
        <taxon>Desulfosporosinus</taxon>
    </lineage>
</organism>